<comment type="caution">
    <text evidence="2">The sequence shown here is derived from an EMBL/GenBank/DDBJ whole genome shotgun (WGS) entry which is preliminary data.</text>
</comment>
<name>A0A3R8LT88_9BURK</name>
<dbReference type="PANTHER" id="PTHR46889">
    <property type="entry name" value="TRANSPOSASE INSF FOR INSERTION SEQUENCE IS3B-RELATED"/>
    <property type="match status" value="1"/>
</dbReference>
<accession>A0A3R8LT88</accession>
<dbReference type="NCBIfam" id="NF033516">
    <property type="entry name" value="transpos_IS3"/>
    <property type="match status" value="1"/>
</dbReference>
<dbReference type="GO" id="GO:0015074">
    <property type="term" value="P:DNA integration"/>
    <property type="evidence" value="ECO:0007669"/>
    <property type="project" value="InterPro"/>
</dbReference>
<dbReference type="PROSITE" id="PS50994">
    <property type="entry name" value="INTEGRASE"/>
    <property type="match status" value="1"/>
</dbReference>
<dbReference type="Pfam" id="PF00665">
    <property type="entry name" value="rve"/>
    <property type="match status" value="1"/>
</dbReference>
<dbReference type="PANTHER" id="PTHR46889:SF4">
    <property type="entry name" value="TRANSPOSASE INSO FOR INSERTION SEQUENCE ELEMENT IS911B-RELATED"/>
    <property type="match status" value="1"/>
</dbReference>
<reference evidence="2 3" key="1">
    <citation type="submission" date="2018-11" db="EMBL/GenBank/DDBJ databases">
        <title>Genome sequencing of Lautropia sp. KCOM 2505 (= ChDC F240).</title>
        <authorList>
            <person name="Kook J.-K."/>
            <person name="Park S.-N."/>
            <person name="Lim Y.K."/>
        </authorList>
    </citation>
    <scope>NUCLEOTIDE SEQUENCE [LARGE SCALE GENOMIC DNA]</scope>
    <source>
        <strain evidence="2 3">KCOM 2505</strain>
    </source>
</reference>
<organism evidence="2 3">
    <name type="scientific">Lautropia dentalis</name>
    <dbReference type="NCBI Taxonomy" id="2490857"/>
    <lineage>
        <taxon>Bacteria</taxon>
        <taxon>Pseudomonadati</taxon>
        <taxon>Pseudomonadota</taxon>
        <taxon>Betaproteobacteria</taxon>
        <taxon>Burkholderiales</taxon>
        <taxon>Burkholderiaceae</taxon>
        <taxon>Lautropia</taxon>
    </lineage>
</organism>
<dbReference type="Gene3D" id="3.30.420.10">
    <property type="entry name" value="Ribonuclease H-like superfamily/Ribonuclease H"/>
    <property type="match status" value="1"/>
</dbReference>
<dbReference type="InterPro" id="IPR036397">
    <property type="entry name" value="RNaseH_sf"/>
</dbReference>
<dbReference type="SUPFAM" id="SSF53098">
    <property type="entry name" value="Ribonuclease H-like"/>
    <property type="match status" value="1"/>
</dbReference>
<dbReference type="InterPro" id="IPR012337">
    <property type="entry name" value="RNaseH-like_sf"/>
</dbReference>
<dbReference type="Pfam" id="PF13333">
    <property type="entry name" value="rve_2"/>
    <property type="match status" value="1"/>
</dbReference>
<dbReference type="InterPro" id="IPR050900">
    <property type="entry name" value="Transposase_IS3/IS150/IS904"/>
</dbReference>
<dbReference type="RefSeq" id="WP_125095615.1">
    <property type="nucleotide sequence ID" value="NZ_RRUE01000001.1"/>
</dbReference>
<feature type="domain" description="Integrase catalytic" evidence="1">
    <location>
        <begin position="1"/>
        <end position="158"/>
    </location>
</feature>
<gene>
    <name evidence="2" type="ORF">EHV23_07960</name>
</gene>
<dbReference type="OrthoDB" id="5365969at2"/>
<feature type="non-terminal residue" evidence="2">
    <location>
        <position position="1"/>
    </location>
</feature>
<dbReference type="InterPro" id="IPR001584">
    <property type="entry name" value="Integrase_cat-core"/>
</dbReference>
<evidence type="ECO:0000259" key="1">
    <source>
        <dbReference type="PROSITE" id="PS50994"/>
    </source>
</evidence>
<dbReference type="Proteomes" id="UP000270261">
    <property type="component" value="Unassembled WGS sequence"/>
</dbReference>
<dbReference type="GO" id="GO:0003676">
    <property type="term" value="F:nucleic acid binding"/>
    <property type="evidence" value="ECO:0007669"/>
    <property type="project" value="InterPro"/>
</dbReference>
<dbReference type="AlphaFoldDB" id="A0A3R8LT88"/>
<keyword evidence="3" id="KW-1185">Reference proteome</keyword>
<evidence type="ECO:0000313" key="3">
    <source>
        <dbReference type="Proteomes" id="UP000270261"/>
    </source>
</evidence>
<dbReference type="InterPro" id="IPR048020">
    <property type="entry name" value="Transpos_IS3"/>
</dbReference>
<sequence>KVWLTDITYVRTDEGWLYLAGVKDVFTQEIVGYAMSKRMTHELTLEALNRAVRYARPEPGLLHHSDRGSQYCASRYRERLDALGMQVSMSRRGNCYDNAPMESFWGSLKNELLYQRRFATRAQARAAITEWIEVFYNRQRLHSALGYQSPVAFRQGFL</sequence>
<evidence type="ECO:0000313" key="2">
    <source>
        <dbReference type="EMBL" id="RRN46189.1"/>
    </source>
</evidence>
<protein>
    <submittedName>
        <fullName evidence="2">IS3 family transposase</fullName>
    </submittedName>
</protein>
<dbReference type="EMBL" id="RRUE01000001">
    <property type="protein sequence ID" value="RRN46189.1"/>
    <property type="molecule type" value="Genomic_DNA"/>
</dbReference>
<proteinExistence type="predicted"/>